<organism evidence="2 3">
    <name type="scientific">Pseudogymnoascus destructans (strain ATCC MYA-4855 / 20631-21)</name>
    <name type="common">Bat white-nose syndrome fungus</name>
    <name type="synonym">Geomyces destructans</name>
    <dbReference type="NCBI Taxonomy" id="658429"/>
    <lineage>
        <taxon>Eukaryota</taxon>
        <taxon>Fungi</taxon>
        <taxon>Dikarya</taxon>
        <taxon>Ascomycota</taxon>
        <taxon>Pezizomycotina</taxon>
        <taxon>Leotiomycetes</taxon>
        <taxon>Thelebolales</taxon>
        <taxon>Thelebolaceae</taxon>
        <taxon>Pseudogymnoascus</taxon>
    </lineage>
</organism>
<name>L8G3G7_PSED2</name>
<sequence length="205" mass="22531">MPSIRGLASALIVSFYLSWTGHTEKRNPASYAQLRKTSFMASPLHDAKRTTMDLGSASKQRAFLPISCIKTRALDTSFVAHCISSQSHEIFRWQRKINFFVLLLGHPPGRPPSCNHLCCRPSALQDVNPLILGPTLVIFQPLTKYRHPLILCVVNFAGGRVLVPSVPCATNTRLIIPLGKAHGINASLIMAWGVGHDYHVSLGRG</sequence>
<reference evidence="3" key="1">
    <citation type="submission" date="2010-09" db="EMBL/GenBank/DDBJ databases">
        <title>The genome sequence of Geomyces destructans 20631-21.</title>
        <authorList>
            <consortium name="The Broad Institute Genome Sequencing Platform"/>
            <person name="Cuomo C.A."/>
            <person name="Blehert D.S."/>
            <person name="Lorch J.M."/>
            <person name="Young S.K."/>
            <person name="Zeng Q."/>
            <person name="Gargeya S."/>
            <person name="Fitzgerald M."/>
            <person name="Haas B."/>
            <person name="Abouelleil A."/>
            <person name="Alvarado L."/>
            <person name="Arachchi H.M."/>
            <person name="Berlin A."/>
            <person name="Brown A."/>
            <person name="Chapman S.B."/>
            <person name="Chen Z."/>
            <person name="Dunbar C."/>
            <person name="Freedman E."/>
            <person name="Gearin G."/>
            <person name="Gellesch M."/>
            <person name="Goldberg J."/>
            <person name="Griggs A."/>
            <person name="Gujja S."/>
            <person name="Heiman D."/>
            <person name="Howarth C."/>
            <person name="Larson L."/>
            <person name="Lui A."/>
            <person name="MacDonald P.J.P."/>
            <person name="Montmayeur A."/>
            <person name="Murphy C."/>
            <person name="Neiman D."/>
            <person name="Pearson M."/>
            <person name="Priest M."/>
            <person name="Roberts A."/>
            <person name="Saif S."/>
            <person name="Shea T."/>
            <person name="Shenoy N."/>
            <person name="Sisk P."/>
            <person name="Stolte C."/>
            <person name="Sykes S."/>
            <person name="Wortman J."/>
            <person name="Nusbaum C."/>
            <person name="Birren B."/>
        </authorList>
    </citation>
    <scope>NUCLEOTIDE SEQUENCE [LARGE SCALE GENOMIC DNA]</scope>
    <source>
        <strain evidence="3">ATCC MYA-4855 / 20631-21</strain>
    </source>
</reference>
<gene>
    <name evidence="2" type="ORF">GMDG_02425</name>
</gene>
<keyword evidence="1" id="KW-0732">Signal</keyword>
<evidence type="ECO:0008006" key="4">
    <source>
        <dbReference type="Google" id="ProtNLM"/>
    </source>
</evidence>
<proteinExistence type="predicted"/>
<evidence type="ECO:0000313" key="2">
    <source>
        <dbReference type="EMBL" id="ELR07198.1"/>
    </source>
</evidence>
<dbReference type="Proteomes" id="UP000011064">
    <property type="component" value="Unassembled WGS sequence"/>
</dbReference>
<dbReference type="HOGENOM" id="CLU_1338017_0_0_1"/>
<protein>
    <recommendedName>
        <fullName evidence="4">Secreted protein</fullName>
    </recommendedName>
</protein>
<dbReference type="EMBL" id="GL573202">
    <property type="protein sequence ID" value="ELR07198.1"/>
    <property type="molecule type" value="Genomic_DNA"/>
</dbReference>
<dbReference type="AlphaFoldDB" id="L8G3G7"/>
<evidence type="ECO:0000256" key="1">
    <source>
        <dbReference type="SAM" id="SignalP"/>
    </source>
</evidence>
<evidence type="ECO:0000313" key="3">
    <source>
        <dbReference type="Proteomes" id="UP000011064"/>
    </source>
</evidence>
<accession>L8G3G7</accession>
<feature type="signal peptide" evidence="1">
    <location>
        <begin position="1"/>
        <end position="23"/>
    </location>
</feature>
<feature type="chain" id="PRO_5003989757" description="Secreted protein" evidence="1">
    <location>
        <begin position="24"/>
        <end position="205"/>
    </location>
</feature>
<keyword evidence="3" id="KW-1185">Reference proteome</keyword>
<dbReference type="VEuPathDB" id="FungiDB:GMDG_02425"/>
<dbReference type="InParanoid" id="L8G3G7"/>